<comment type="caution">
    <text evidence="1">The sequence shown here is derived from an EMBL/GenBank/DDBJ whole genome shotgun (WGS) entry which is preliminary data.</text>
</comment>
<evidence type="ECO:0000313" key="2">
    <source>
        <dbReference type="Proteomes" id="UP001420932"/>
    </source>
</evidence>
<reference evidence="1 2" key="1">
    <citation type="submission" date="2024-01" db="EMBL/GenBank/DDBJ databases">
        <title>Genome assemblies of Stephania.</title>
        <authorList>
            <person name="Yang L."/>
        </authorList>
    </citation>
    <scope>NUCLEOTIDE SEQUENCE [LARGE SCALE GENOMIC DNA]</scope>
    <source>
        <strain evidence="1">YNDBR</strain>
        <tissue evidence="1">Leaf</tissue>
    </source>
</reference>
<dbReference type="Proteomes" id="UP001420932">
    <property type="component" value="Unassembled WGS sequence"/>
</dbReference>
<keyword evidence="2" id="KW-1185">Reference proteome</keyword>
<sequence length="260" mass="29800">MKTTSICIPALLNKTQHIGMRYSDGYIVTCLSEILLVKMVVLSSSSSLTESLRCALDENFEVIYFIDERIHVGNFEDRRRREVAKILWNSMTPFLSFETNLVGHKDSVEHALLVFRGTHGIAPENHLITEMKIIKDFVLDREYASVEELCLHMDQVFADMFHWFLIQLPSSILKEVCESPVEEYEERARLVLKHLYKLDLSSEDKVQWSFLDGAHITRLFDPLEHYEEGNQIDSSVEDVGATTTTTVIIPSTQDVELGSN</sequence>
<evidence type="ECO:0000313" key="1">
    <source>
        <dbReference type="EMBL" id="KAK9081322.1"/>
    </source>
</evidence>
<gene>
    <name evidence="1" type="ORF">Syun_031101</name>
</gene>
<accession>A0AAP0DY62</accession>
<protein>
    <submittedName>
        <fullName evidence="1">Uncharacterized protein</fullName>
    </submittedName>
</protein>
<proteinExistence type="predicted"/>
<name>A0AAP0DY62_9MAGN</name>
<organism evidence="1 2">
    <name type="scientific">Stephania yunnanensis</name>
    <dbReference type="NCBI Taxonomy" id="152371"/>
    <lineage>
        <taxon>Eukaryota</taxon>
        <taxon>Viridiplantae</taxon>
        <taxon>Streptophyta</taxon>
        <taxon>Embryophyta</taxon>
        <taxon>Tracheophyta</taxon>
        <taxon>Spermatophyta</taxon>
        <taxon>Magnoliopsida</taxon>
        <taxon>Ranunculales</taxon>
        <taxon>Menispermaceae</taxon>
        <taxon>Menispermoideae</taxon>
        <taxon>Cissampelideae</taxon>
        <taxon>Stephania</taxon>
    </lineage>
</organism>
<dbReference type="AlphaFoldDB" id="A0AAP0DY62"/>
<dbReference type="EMBL" id="JBBNAF010000055">
    <property type="protein sequence ID" value="KAK9081322.1"/>
    <property type="molecule type" value="Genomic_DNA"/>
</dbReference>